<dbReference type="Gene3D" id="3.40.50.2000">
    <property type="entry name" value="Glycogen Phosphorylase B"/>
    <property type="match status" value="2"/>
</dbReference>
<proteinExistence type="predicted"/>
<comment type="caution">
    <text evidence="1">The sequence shown here is derived from an EMBL/GenBank/DDBJ whole genome shotgun (WGS) entry which is preliminary data.</text>
</comment>
<keyword evidence="1" id="KW-0808">Transferase</keyword>
<dbReference type="Pfam" id="PF13692">
    <property type="entry name" value="Glyco_trans_1_4"/>
    <property type="match status" value="1"/>
</dbReference>
<dbReference type="RefSeq" id="WP_287388997.1">
    <property type="nucleotide sequence ID" value="NZ_JAMYMY010000046.1"/>
</dbReference>
<keyword evidence="1" id="KW-0328">Glycosyltransferase</keyword>
<name>A0ABV1YLA4_9HYPH</name>
<dbReference type="Proteomes" id="UP001464387">
    <property type="component" value="Unassembled WGS sequence"/>
</dbReference>
<dbReference type="PANTHER" id="PTHR12526:SF595">
    <property type="entry name" value="BLL5217 PROTEIN"/>
    <property type="match status" value="1"/>
</dbReference>
<dbReference type="PANTHER" id="PTHR12526">
    <property type="entry name" value="GLYCOSYLTRANSFERASE"/>
    <property type="match status" value="1"/>
</dbReference>
<gene>
    <name evidence="1" type="ORF">NKI33_23860</name>
</gene>
<dbReference type="GO" id="GO:0016757">
    <property type="term" value="F:glycosyltransferase activity"/>
    <property type="evidence" value="ECO:0007669"/>
    <property type="project" value="UniProtKB-KW"/>
</dbReference>
<evidence type="ECO:0000313" key="1">
    <source>
        <dbReference type="EMBL" id="MER8935981.1"/>
    </source>
</evidence>
<protein>
    <submittedName>
        <fullName evidence="1">Glycosyltransferase</fullName>
        <ecNumber evidence="1">2.4.-.-</ecNumber>
    </submittedName>
</protein>
<dbReference type="EC" id="2.4.-.-" evidence="1"/>
<accession>A0ABV1YLA4</accession>
<reference evidence="1 2" key="1">
    <citation type="journal article" date="2024" name="Proc. Natl. Acad. Sci. U.S.A.">
        <title>The evolutionary genomics of adaptation to stress in wild rhizobium bacteria.</title>
        <authorList>
            <person name="Kehlet-Delgado H."/>
            <person name="Montoya A.P."/>
            <person name="Jensen K.T."/>
            <person name="Wendlandt C.E."/>
            <person name="Dexheimer C."/>
            <person name="Roberts M."/>
            <person name="Torres Martinez L."/>
            <person name="Friesen M.L."/>
            <person name="Griffitts J.S."/>
            <person name="Porter S.S."/>
        </authorList>
    </citation>
    <scope>NUCLEOTIDE SEQUENCE [LARGE SCALE GENOMIC DNA]</scope>
    <source>
        <strain evidence="1 2">M0729</strain>
    </source>
</reference>
<evidence type="ECO:0000313" key="2">
    <source>
        <dbReference type="Proteomes" id="UP001464387"/>
    </source>
</evidence>
<dbReference type="SUPFAM" id="SSF53756">
    <property type="entry name" value="UDP-Glycosyltransferase/glycogen phosphorylase"/>
    <property type="match status" value="1"/>
</dbReference>
<dbReference type="EMBL" id="JAMYPJ010000041">
    <property type="protein sequence ID" value="MER8935981.1"/>
    <property type="molecule type" value="Genomic_DNA"/>
</dbReference>
<organism evidence="1 2">
    <name type="scientific">Mesorhizobium opportunistum</name>
    <dbReference type="NCBI Taxonomy" id="593909"/>
    <lineage>
        <taxon>Bacteria</taxon>
        <taxon>Pseudomonadati</taxon>
        <taxon>Pseudomonadota</taxon>
        <taxon>Alphaproteobacteria</taxon>
        <taxon>Hyphomicrobiales</taxon>
        <taxon>Phyllobacteriaceae</taxon>
        <taxon>Mesorhizobium</taxon>
    </lineage>
</organism>
<sequence>MGGDAAYGTGTRPATTLTVLNVAYPLAPVGPDAVGGAEQVLSMLDRALVGAGHRSIVIGCRGSSASGTLVETPAENGVLDEAAKHRAQQAHRKAIAAARARWPIDVVHLHGIDFDAYLPDDGPTLVSLHLPLDWYPAEALRPARDDLWLHAVSAAQHKTAPPGARLAAPIPNGVDIEALNLLQPKRDFALVLSRVCPEKGIHLALDAAKQAGVQLVIGGKVYPYETHTRYFHDEVQSRLDGRRRFLGPLGFTAKRRFLNAARCLVVPSLAAETSSLVAMEALACGTPVVAFPNGALPDVIEHGRTGFLVNTVDEMAQAILAASSLDAETCRAEARRRFSLERMISSYMDAYQALAELGTDRRRFVAAP</sequence>
<keyword evidence="2" id="KW-1185">Reference proteome</keyword>